<dbReference type="Gene3D" id="1.10.1070.11">
    <property type="entry name" value="Phosphatidylinositol 3-/4-kinase, catalytic domain"/>
    <property type="match status" value="1"/>
</dbReference>
<evidence type="ECO:0000256" key="1">
    <source>
        <dbReference type="ARBA" id="ARBA00004123"/>
    </source>
</evidence>
<dbReference type="CDD" id="cd00892">
    <property type="entry name" value="PIKKc_ATR"/>
    <property type="match status" value="1"/>
</dbReference>
<evidence type="ECO:0000256" key="4">
    <source>
        <dbReference type="ARBA" id="ARBA00022763"/>
    </source>
</evidence>
<dbReference type="InterPro" id="IPR050517">
    <property type="entry name" value="DDR_Repair_Kinase"/>
</dbReference>
<dbReference type="Pfam" id="PF00454">
    <property type="entry name" value="PI3_PI4_kinase"/>
    <property type="match status" value="1"/>
</dbReference>
<dbReference type="PROSITE" id="PS50007">
    <property type="entry name" value="PIPLC_X_DOMAIN"/>
    <property type="match status" value="1"/>
</dbReference>
<dbReference type="InterPro" id="IPR011009">
    <property type="entry name" value="Kinase-like_dom_sf"/>
</dbReference>
<sequence length="1760" mass="206883">MDREYIENQIIQKLEEQPDYHVTFINSLKKIISRRIIVETINIMIIDSKGINDIHIILIDFMYQQCIENIYFYQLFPVNEIIRYVSSVSLSLNLYNSLHKLLSLFKLPKPSFNNILFFKRNILNYALIKNITNSYEIDSIVKEKGMMYLDLERNIDFQLVADMIINNQSIKPHPLLQHILLLNHSNNRDILLHILGQNVENLLDQQMIPFRFNNFINPFKIRNVDLSNYIKLYLCFINAENNKCRICNNEISSNHYKFVSVHELRIKILLKKYIQCINNEDDINEVKFYLSHNCGEEFKLISNDEKNISHNRIYTVRLYSKHTLNLIMHFIFNKSEQIIIPLLKGVNDKSLIEVFKRIDSDNNAKKFTMCLNVISFLFQIDHNIQNHFDESLIFAAFVVLFNGFIKYKSDLFICALTKKVYKQHKNLFIKVNDAVFEYIYNSNIKYEEYIVHLSELHNISPTSLVELNMIYIFPILYFKNMLEDYDEEDFIFKNAFYLVIDDIFRQMANNIEYPILQNEYIGYNVEEIIKIHSVPMLVLILCKTEIESTKLIILFNKIFNIEIRNFIISNLTPILFYFKNIVIEGFIPIKTCVYEVLKHIIVLIASEKYIGQIFPFIEFFMGNGLKCECNFISWLYKTFPNCTLIYSLLDELQLFEIISSTDQTTSIEKQIDNGLCLLDTLLSSTSLYSQNIALTKAINLWYKIFKFDTILLDRDSLFIKAYDNPMLKNKIISVYKKMISTGIRTRNTKLPEFIAQIGLIMPPVSIQEENKDFRLKETSHESIAIALLSQHLLYIDNKQQDIYFYVIQETLKFTTKPLSGLQETIAEQFRSTKYYVELEFTPLNQLIVDKGIKYEQFIERFLNYVLVQMQNQFIEDNYEYSLSDSTEVFKETSKGGSIKEKNYFLKYFDLLKYGELFKTEIQEFYLLCGIAVLGSHLTEDITAIIKWCENNKQQKDILKFLIRINIFTGKSIVNDEDLLRLSIKLEEHLYTIMLIEKLIRKGNTIEKHIWDSFQNAFYRVGDLDGVLAINNFIDFPDPINLFYTFSIQQNYGMANACLQQDLKEEQIETIVMKMKRWDMFYDNPSPINDKIVILHLKKDYELIKENPNKGFEIVEKRRNYIRLDERILKFHDYLISKNTNNSTVGFNLSKIRYYRKSCNYEKCIEEISKMLLNKEWCVMYEHAKLLLQQNKINECRQILMKLINITGDNKSEEYKKKAIALNAILLNTPKGYLEAISRIKNNSKLFYSHGKLLESKNPIMAIQSYKDSLICNSESKPRLFQILPRIWHILCEDETIKDYKKGASIVLELLNYLPSSSLLPFFNQINTKISHNNTEIAKAVEAWVTKMINEHPHRTLWQALILINSQHTLTKARMNTITMGLSFKSRLILDTLTKFTAHLTAITHHRGQNLSIKTHFPDFKKGDWSNIAIPNSDFRVMISEIKDEILTYPSLQAPKKITFVGEDGKEYSILVKAKDDLRKDSRFMDLNELVNDIINTNYNSSYNTPTYTKIRTYSVLPITHNNGVIEWIDGLITFKNICMTQYKISLFTKIYQRFRIRKRIGLENWGAVKELFPPLFHKWFEDAFATPHSWFVARKRWVSTYATMCAVGWFMGLGDRHGENILMDSNTGEAVHVDYNCIFEAGKRLDVPERVPFRLTQNVIDSFGVLSLDGGFRRTFYTILDLLIKNRELVISNLLSFVYDPLFEWRKNGKEGINCKEILAELNRKLNCVDDIEKLGDELIVEAMNENNLSNMFIGWASFL</sequence>
<accession>A0ABQ7I047</accession>
<keyword evidence="4" id="KW-0227">DNA damage</keyword>
<feature type="domain" description="PI3K/PI4K catalytic" evidence="6">
    <location>
        <begin position="1441"/>
        <end position="1748"/>
    </location>
</feature>
<dbReference type="GO" id="GO:0016301">
    <property type="term" value="F:kinase activity"/>
    <property type="evidence" value="ECO:0007669"/>
    <property type="project" value="UniProtKB-KW"/>
</dbReference>
<dbReference type="InterPro" id="IPR003152">
    <property type="entry name" value="FATC_dom"/>
</dbReference>
<dbReference type="SUPFAM" id="SSF56112">
    <property type="entry name" value="Protein kinase-like (PK-like)"/>
    <property type="match status" value="1"/>
</dbReference>
<dbReference type="PROSITE" id="PS51190">
    <property type="entry name" value="FATC"/>
    <property type="match status" value="1"/>
</dbReference>
<dbReference type="Proteomes" id="UP001516464">
    <property type="component" value="Unassembled WGS sequence"/>
</dbReference>
<keyword evidence="8" id="KW-0418">Kinase</keyword>
<dbReference type="Gene3D" id="3.30.1010.10">
    <property type="entry name" value="Phosphatidylinositol 3-kinase Catalytic Subunit, Chain A, domain 4"/>
    <property type="match status" value="1"/>
</dbReference>
<keyword evidence="5" id="KW-0539">Nucleus</keyword>
<dbReference type="PANTHER" id="PTHR11139">
    <property type="entry name" value="ATAXIA TELANGIECTASIA MUTATED ATM -RELATED"/>
    <property type="match status" value="1"/>
</dbReference>
<dbReference type="EMBL" id="SBIQ01000047">
    <property type="protein sequence ID" value="KAF7683836.1"/>
    <property type="molecule type" value="Genomic_DNA"/>
</dbReference>
<evidence type="ECO:0000256" key="5">
    <source>
        <dbReference type="ARBA" id="ARBA00023242"/>
    </source>
</evidence>
<comment type="similarity">
    <text evidence="2">Belongs to the PI3/PI4-kinase family. ATM subfamily.</text>
</comment>
<evidence type="ECO:0000313" key="9">
    <source>
        <dbReference type="Proteomes" id="UP001516464"/>
    </source>
</evidence>
<name>A0ABQ7I047_9MICR</name>
<dbReference type="PROSITE" id="PS50290">
    <property type="entry name" value="PI3_4_KINASE_3"/>
    <property type="match status" value="1"/>
</dbReference>
<evidence type="ECO:0000313" key="8">
    <source>
        <dbReference type="EMBL" id="KAF7683836.1"/>
    </source>
</evidence>
<keyword evidence="9" id="KW-1185">Reference proteome</keyword>
<feature type="domain" description="FATC" evidence="7">
    <location>
        <begin position="1724"/>
        <end position="1760"/>
    </location>
</feature>
<dbReference type="Pfam" id="PF02260">
    <property type="entry name" value="FATC"/>
    <property type="match status" value="1"/>
</dbReference>
<keyword evidence="3" id="KW-0723">Serine/threonine-protein kinase</keyword>
<dbReference type="InterPro" id="IPR036940">
    <property type="entry name" value="PI3/4_kinase_cat_sf"/>
</dbReference>
<dbReference type="InterPro" id="IPR057564">
    <property type="entry name" value="HEAT_ATR"/>
</dbReference>
<reference evidence="8 9" key="1">
    <citation type="submission" date="2019-01" db="EMBL/GenBank/DDBJ databases">
        <title>Genomes sequencing and comparative genomics of infectious freshwater microsporidia, Cucumispora dikerogammari and Thelohania contejeani.</title>
        <authorList>
            <person name="Cormier A."/>
            <person name="Giraud I."/>
            <person name="Wattier R."/>
            <person name="Teixeira M."/>
            <person name="Grandjean F."/>
            <person name="Rigaud T."/>
            <person name="Cordaux R."/>
        </authorList>
    </citation>
    <scope>NUCLEOTIDE SEQUENCE [LARGE SCALE GENOMIC DNA]</scope>
    <source>
        <strain evidence="8">T1</strain>
        <tissue evidence="8">Spores</tissue>
    </source>
</reference>
<gene>
    <name evidence="8" type="primary">MEC1</name>
    <name evidence="8" type="ORF">TCON_0963</name>
</gene>
<evidence type="ECO:0000259" key="6">
    <source>
        <dbReference type="PROSITE" id="PS50290"/>
    </source>
</evidence>
<comment type="subcellular location">
    <subcellularLocation>
        <location evidence="1">Nucleus</location>
    </subcellularLocation>
</comment>
<keyword evidence="8" id="KW-0808">Transferase</keyword>
<dbReference type="Pfam" id="PF23593">
    <property type="entry name" value="HEAT_ATR"/>
    <property type="match status" value="1"/>
</dbReference>
<comment type="caution">
    <text evidence="8">The sequence shown here is derived from an EMBL/GenBank/DDBJ whole genome shotgun (WGS) entry which is preliminary data.</text>
</comment>
<evidence type="ECO:0000256" key="2">
    <source>
        <dbReference type="ARBA" id="ARBA00010769"/>
    </source>
</evidence>
<dbReference type="InterPro" id="IPR000403">
    <property type="entry name" value="PI3/4_kinase_cat_dom"/>
</dbReference>
<organism evidence="8 9">
    <name type="scientific">Astathelohania contejeani</name>
    <dbReference type="NCBI Taxonomy" id="164912"/>
    <lineage>
        <taxon>Eukaryota</taxon>
        <taxon>Fungi</taxon>
        <taxon>Fungi incertae sedis</taxon>
        <taxon>Microsporidia</taxon>
        <taxon>Astathelohaniidae</taxon>
        <taxon>Astathelohania</taxon>
    </lineage>
</organism>
<dbReference type="SMART" id="SM01343">
    <property type="entry name" value="FATC"/>
    <property type="match status" value="1"/>
</dbReference>
<protein>
    <submittedName>
        <fullName evidence="8">Serine/threonine-protein kinase MEC1 like protein</fullName>
    </submittedName>
</protein>
<dbReference type="SMART" id="SM00146">
    <property type="entry name" value="PI3Kc"/>
    <property type="match status" value="1"/>
</dbReference>
<evidence type="ECO:0000256" key="3">
    <source>
        <dbReference type="ARBA" id="ARBA00022527"/>
    </source>
</evidence>
<proteinExistence type="inferred from homology"/>
<evidence type="ECO:0000259" key="7">
    <source>
        <dbReference type="PROSITE" id="PS51190"/>
    </source>
</evidence>
<dbReference type="PANTHER" id="PTHR11139:SF69">
    <property type="entry name" value="SERINE_THREONINE-PROTEIN KINASE ATR"/>
    <property type="match status" value="1"/>
</dbReference>